<name>A0A557SJ49_9RHOO</name>
<dbReference type="Proteomes" id="UP000318349">
    <property type="component" value="Unassembled WGS sequence"/>
</dbReference>
<evidence type="ECO:0000256" key="1">
    <source>
        <dbReference type="SAM" id="MobiDB-lite"/>
    </source>
</evidence>
<feature type="compositionally biased region" description="Basic and acidic residues" evidence="1">
    <location>
        <begin position="95"/>
        <end position="111"/>
    </location>
</feature>
<dbReference type="EMBL" id="VMNI01000007">
    <property type="protein sequence ID" value="TVO77434.1"/>
    <property type="molecule type" value="Genomic_DNA"/>
</dbReference>
<gene>
    <name evidence="2" type="ORF">FHP89_08980</name>
</gene>
<evidence type="ECO:0000313" key="3">
    <source>
        <dbReference type="Proteomes" id="UP000318349"/>
    </source>
</evidence>
<feature type="region of interest" description="Disordered" evidence="1">
    <location>
        <begin position="95"/>
        <end position="124"/>
    </location>
</feature>
<keyword evidence="2" id="KW-0472">Membrane</keyword>
<comment type="caution">
    <text evidence="2">The sequence shown here is derived from an EMBL/GenBank/DDBJ whole genome shotgun (WGS) entry which is preliminary data.</text>
</comment>
<feature type="compositionally biased region" description="Low complexity" evidence="1">
    <location>
        <begin position="112"/>
        <end position="124"/>
    </location>
</feature>
<reference evidence="2 3" key="1">
    <citation type="submission" date="2019-07" db="EMBL/GenBank/DDBJ databases">
        <title>The pathways for chlorine oxyanion respiration interact through the shared metabolite chlorate.</title>
        <authorList>
            <person name="Barnum T.P."/>
            <person name="Cheng Y."/>
            <person name="Hill K.A."/>
            <person name="Lucas L.N."/>
            <person name="Carlson H.K."/>
            <person name="Coates J.D."/>
        </authorList>
    </citation>
    <scope>NUCLEOTIDE SEQUENCE [LARGE SCALE GENOMIC DNA]</scope>
    <source>
        <strain evidence="2 3">SFB-1</strain>
    </source>
</reference>
<protein>
    <submittedName>
        <fullName evidence="2">Transmembrane anchor protein</fullName>
    </submittedName>
</protein>
<accession>A0A557SJ49</accession>
<evidence type="ECO:0000313" key="2">
    <source>
        <dbReference type="EMBL" id="TVO77434.1"/>
    </source>
</evidence>
<dbReference type="AlphaFoldDB" id="A0A557SJ49"/>
<sequence length="241" mass="24725">MYNTNLPTRAELPTSGQLLRSTGLAALIAAGLLITTVLPAEYGIDPTGVGRTLGLTQMGTIKTSLATEAQAGEVGHAPAPAPVVATAPSAPAVVDHGHDHGHAADGGHSHDAAPATTPVAGTQPQAAPAAAEPVREHTVTVSLKPGQAAEIKLSMDKGAAVRYSWSASGGGVNYDTHGDPVNAPKGFYHGYGKGRNETAQKGTLQAAFDGKHGWFWRNRSGGDVTVTLKTEGDYGQIERVL</sequence>
<keyword evidence="2" id="KW-0812">Transmembrane</keyword>
<organism evidence="2 3">
    <name type="scientific">Denitromonas halophila</name>
    <dbReference type="NCBI Taxonomy" id="1629404"/>
    <lineage>
        <taxon>Bacteria</taxon>
        <taxon>Pseudomonadati</taxon>
        <taxon>Pseudomonadota</taxon>
        <taxon>Betaproteobacteria</taxon>
        <taxon>Rhodocyclales</taxon>
        <taxon>Zoogloeaceae</taxon>
        <taxon>Denitromonas</taxon>
    </lineage>
</organism>
<proteinExistence type="predicted"/>